<protein>
    <submittedName>
        <fullName evidence="3">TIGR02186 family protein</fullName>
    </submittedName>
</protein>
<comment type="caution">
    <text evidence="3">The sequence shown here is derived from an EMBL/GenBank/DDBJ whole genome shotgun (WGS) entry which is preliminary data.</text>
</comment>
<feature type="signal peptide" evidence="2">
    <location>
        <begin position="1"/>
        <end position="31"/>
    </location>
</feature>
<keyword evidence="2" id="KW-0732">Signal</keyword>
<organism evidence="3 4">
    <name type="scientific">Endobacterium cereale</name>
    <dbReference type="NCBI Taxonomy" id="2663029"/>
    <lineage>
        <taxon>Bacteria</taxon>
        <taxon>Pseudomonadati</taxon>
        <taxon>Pseudomonadota</taxon>
        <taxon>Alphaproteobacteria</taxon>
        <taxon>Hyphomicrobiales</taxon>
        <taxon>Rhizobiaceae</taxon>
        <taxon>Endobacterium</taxon>
    </lineage>
</organism>
<dbReference type="EMBL" id="WIXI01000033">
    <property type="protein sequence ID" value="MQY45501.1"/>
    <property type="molecule type" value="Genomic_DNA"/>
</dbReference>
<evidence type="ECO:0000256" key="1">
    <source>
        <dbReference type="SAM" id="Phobius"/>
    </source>
</evidence>
<dbReference type="Proteomes" id="UP000435138">
    <property type="component" value="Unassembled WGS sequence"/>
</dbReference>
<feature type="transmembrane region" description="Helical" evidence="1">
    <location>
        <begin position="250"/>
        <end position="271"/>
    </location>
</feature>
<accession>A0A6A8A9M0</accession>
<keyword evidence="1" id="KW-0472">Membrane</keyword>
<keyword evidence="1" id="KW-1133">Transmembrane helix</keyword>
<evidence type="ECO:0000256" key="2">
    <source>
        <dbReference type="SAM" id="SignalP"/>
    </source>
</evidence>
<keyword evidence="4" id="KW-1185">Reference proteome</keyword>
<dbReference type="InterPro" id="IPR019088">
    <property type="entry name" value="CHP02186-rel_TM"/>
</dbReference>
<evidence type="ECO:0000313" key="4">
    <source>
        <dbReference type="Proteomes" id="UP000435138"/>
    </source>
</evidence>
<reference evidence="3 4" key="1">
    <citation type="submission" date="2019-11" db="EMBL/GenBank/DDBJ databases">
        <title>Genome analysis of Rhizobacterium cereale a novel genus and species isolated from maize roots in North Spain.</title>
        <authorList>
            <person name="Menendez E."/>
            <person name="Flores-Felix J.D."/>
            <person name="Ramirez-Bahena M.-H."/>
            <person name="Igual J.M."/>
            <person name="Garcia-Fraile P."/>
            <person name="Peix A."/>
            <person name="Velazquez E."/>
        </authorList>
    </citation>
    <scope>NUCLEOTIDE SEQUENCE [LARGE SCALE GENOMIC DNA]</scope>
    <source>
        <strain evidence="3 4">RZME27</strain>
    </source>
</reference>
<name>A0A6A8A9M0_9HYPH</name>
<dbReference type="Pfam" id="PF09608">
    <property type="entry name" value="Alph_Pro_TM"/>
    <property type="match status" value="1"/>
</dbReference>
<gene>
    <name evidence="3" type="ORF">GAO09_05420</name>
</gene>
<dbReference type="RefSeq" id="WP_153353027.1">
    <property type="nucleotide sequence ID" value="NZ_JAYKOO010000003.1"/>
</dbReference>
<evidence type="ECO:0000313" key="3">
    <source>
        <dbReference type="EMBL" id="MQY45501.1"/>
    </source>
</evidence>
<dbReference type="NCBIfam" id="TIGR02186">
    <property type="entry name" value="alph_Pro_TM"/>
    <property type="match status" value="1"/>
</dbReference>
<keyword evidence="1" id="KW-0812">Transmembrane</keyword>
<feature type="chain" id="PRO_5025372724" evidence="2">
    <location>
        <begin position="32"/>
        <end position="274"/>
    </location>
</feature>
<proteinExistence type="predicted"/>
<dbReference type="AlphaFoldDB" id="A0A6A8A9M0"/>
<sequence>MLTGSVLRRFAFAAALTFIAALAFIVQPVAAQVPFGEATTAKEGLEIGTSTNEIAIASDFRGADLTIFGALTNADELLLAIGQYDVVVTLEGPLDYATVRKKSRVLGIWVNTESMTFEQVPASYSVAATRQIDDILSSEGGLPIGTDHMRLSPTGYVGNAGNLTEFREAYRRLKLAGGLYQHDFGGVRFVSSSLFRASLRLPANVPDGVHMVRAYLFKSGTLLAERELPLRVNKTGIEQQITDAAHNQPIAYGILCVMIALVTGWGASLMFRKK</sequence>